<name>A0A7I8JF05_SPIIN</name>
<accession>A0A7I8JF05</accession>
<organism evidence="1">
    <name type="scientific">Spirodela intermedia</name>
    <name type="common">Intermediate duckweed</name>
    <dbReference type="NCBI Taxonomy" id="51605"/>
    <lineage>
        <taxon>Eukaryota</taxon>
        <taxon>Viridiplantae</taxon>
        <taxon>Streptophyta</taxon>
        <taxon>Embryophyta</taxon>
        <taxon>Tracheophyta</taxon>
        <taxon>Spermatophyta</taxon>
        <taxon>Magnoliopsida</taxon>
        <taxon>Liliopsida</taxon>
        <taxon>Araceae</taxon>
        <taxon>Lemnoideae</taxon>
        <taxon>Spirodela</taxon>
    </lineage>
</organism>
<protein>
    <submittedName>
        <fullName evidence="1">Uncharacterized protein</fullName>
    </submittedName>
</protein>
<dbReference type="Proteomes" id="UP001189122">
    <property type="component" value="Unassembled WGS sequence"/>
</dbReference>
<proteinExistence type="predicted"/>
<dbReference type="EMBL" id="CACRZD030000011">
    <property type="protein sequence ID" value="CAA6668335.1"/>
    <property type="molecule type" value="Genomic_DNA"/>
</dbReference>
<dbReference type="AlphaFoldDB" id="A0A7I8JF05"/>
<dbReference type="EMBL" id="LR743598">
    <property type="protein sequence ID" value="CAA2629089.1"/>
    <property type="molecule type" value="Genomic_DNA"/>
</dbReference>
<evidence type="ECO:0000313" key="1">
    <source>
        <dbReference type="EMBL" id="CAA2629089.1"/>
    </source>
</evidence>
<sequence length="57" mass="6611">MPSTMALFATNHSPACCSGSAFQVPYPNRLLRYVPHNLFILLKKKLMIKPHVFHTWR</sequence>
<evidence type="ECO:0000313" key="2">
    <source>
        <dbReference type="Proteomes" id="UP001189122"/>
    </source>
</evidence>
<gene>
    <name evidence="1" type="ORF">SI7747_11014729</name>
</gene>
<keyword evidence="2" id="KW-1185">Reference proteome</keyword>
<reference evidence="1 2" key="1">
    <citation type="submission" date="2019-12" db="EMBL/GenBank/DDBJ databases">
        <authorList>
            <person name="Scholz U."/>
            <person name="Mascher M."/>
            <person name="Fiebig A."/>
        </authorList>
    </citation>
    <scope>NUCLEOTIDE SEQUENCE</scope>
</reference>